<reference evidence="1" key="1">
    <citation type="submission" date="2020-10" db="EMBL/GenBank/DDBJ databases">
        <title>Genomic Encyclopedia of Type Strains, Phase IV (KMG-IV): sequencing the most valuable type-strain genomes for metagenomic binning, comparative biology and taxonomic classification.</title>
        <authorList>
            <person name="Goeker M."/>
        </authorList>
    </citation>
    <scope>NUCLEOTIDE SEQUENCE</scope>
    <source>
        <strain evidence="1">DSM 13886</strain>
    </source>
</reference>
<dbReference type="RefSeq" id="WP_192599261.1">
    <property type="nucleotide sequence ID" value="NZ_JADBEL010000014.1"/>
</dbReference>
<organism evidence="1 2">
    <name type="scientific">Sporosarcina limicola</name>
    <dbReference type="NCBI Taxonomy" id="34101"/>
    <lineage>
        <taxon>Bacteria</taxon>
        <taxon>Bacillati</taxon>
        <taxon>Bacillota</taxon>
        <taxon>Bacilli</taxon>
        <taxon>Bacillales</taxon>
        <taxon>Caryophanaceae</taxon>
        <taxon>Sporosarcina</taxon>
    </lineage>
</organism>
<proteinExistence type="predicted"/>
<dbReference type="EMBL" id="JADBEL010000014">
    <property type="protein sequence ID" value="MBE1555556.1"/>
    <property type="molecule type" value="Genomic_DNA"/>
</dbReference>
<sequence>MNLKNFENKILAIILQRGREYFRHGHVVDLFAITDTNWQAEVNGRSF</sequence>
<comment type="caution">
    <text evidence="1">The sequence shown here is derived from an EMBL/GenBank/DDBJ whole genome shotgun (WGS) entry which is preliminary data.</text>
</comment>
<dbReference type="AlphaFoldDB" id="A0A927R3X6"/>
<protein>
    <submittedName>
        <fullName evidence="1">Zn finger protein</fullName>
    </submittedName>
</protein>
<evidence type="ECO:0000313" key="1">
    <source>
        <dbReference type="EMBL" id="MBE1555556.1"/>
    </source>
</evidence>
<dbReference type="Proteomes" id="UP000658225">
    <property type="component" value="Unassembled WGS sequence"/>
</dbReference>
<keyword evidence="2" id="KW-1185">Reference proteome</keyword>
<accession>A0A927R3X6</accession>
<gene>
    <name evidence="1" type="ORF">H4683_002676</name>
</gene>
<name>A0A927R3X6_9BACL</name>
<evidence type="ECO:0000313" key="2">
    <source>
        <dbReference type="Proteomes" id="UP000658225"/>
    </source>
</evidence>